<protein>
    <submittedName>
        <fullName evidence="1">Uncharacterized protein</fullName>
    </submittedName>
</protein>
<dbReference type="Proteomes" id="UP000499080">
    <property type="component" value="Unassembled WGS sequence"/>
</dbReference>
<organism evidence="1 2">
    <name type="scientific">Araneus ventricosus</name>
    <name type="common">Orbweaver spider</name>
    <name type="synonym">Epeira ventricosa</name>
    <dbReference type="NCBI Taxonomy" id="182803"/>
    <lineage>
        <taxon>Eukaryota</taxon>
        <taxon>Metazoa</taxon>
        <taxon>Ecdysozoa</taxon>
        <taxon>Arthropoda</taxon>
        <taxon>Chelicerata</taxon>
        <taxon>Arachnida</taxon>
        <taxon>Araneae</taxon>
        <taxon>Araneomorphae</taxon>
        <taxon>Entelegynae</taxon>
        <taxon>Araneoidea</taxon>
        <taxon>Araneidae</taxon>
        <taxon>Araneus</taxon>
    </lineage>
</organism>
<dbReference type="OrthoDB" id="6021633at2759"/>
<name>A0A4Y2AXK3_ARAVE</name>
<reference evidence="1 2" key="1">
    <citation type="journal article" date="2019" name="Sci. Rep.">
        <title>Orb-weaving spider Araneus ventricosus genome elucidates the spidroin gene catalogue.</title>
        <authorList>
            <person name="Kono N."/>
            <person name="Nakamura H."/>
            <person name="Ohtoshi R."/>
            <person name="Moran D.A.P."/>
            <person name="Shinohara A."/>
            <person name="Yoshida Y."/>
            <person name="Fujiwara M."/>
            <person name="Mori M."/>
            <person name="Tomita M."/>
            <person name="Arakawa K."/>
        </authorList>
    </citation>
    <scope>NUCLEOTIDE SEQUENCE [LARGE SCALE GENOMIC DNA]</scope>
</reference>
<evidence type="ECO:0000313" key="2">
    <source>
        <dbReference type="Proteomes" id="UP000499080"/>
    </source>
</evidence>
<accession>A0A4Y2AXK3</accession>
<dbReference type="AlphaFoldDB" id="A0A4Y2AXK3"/>
<dbReference type="EMBL" id="BGPR01000039">
    <property type="protein sequence ID" value="GBL84791.1"/>
    <property type="molecule type" value="Genomic_DNA"/>
</dbReference>
<sequence>MFTICFLLSAEAKKVSDAGVVPFAEAQKVSDAGVVLFAEAQKGKTLRWKFDGMRLFLSKGIDGIVMINGKMPVSMYVDIMSQNLKKSISKLSVVDGISFKEIMT</sequence>
<keyword evidence="2" id="KW-1185">Reference proteome</keyword>
<comment type="caution">
    <text evidence="1">The sequence shown here is derived from an EMBL/GenBank/DDBJ whole genome shotgun (WGS) entry which is preliminary data.</text>
</comment>
<proteinExistence type="predicted"/>
<evidence type="ECO:0000313" key="1">
    <source>
        <dbReference type="EMBL" id="GBL84791.1"/>
    </source>
</evidence>
<gene>
    <name evidence="1" type="ORF">AVEN_93827_1</name>
</gene>